<dbReference type="Pfam" id="PF00884">
    <property type="entry name" value="Sulfatase"/>
    <property type="match status" value="1"/>
</dbReference>
<evidence type="ECO:0000256" key="6">
    <source>
        <dbReference type="ARBA" id="ARBA00023136"/>
    </source>
</evidence>
<dbReference type="CDD" id="cd16015">
    <property type="entry name" value="LTA_synthase"/>
    <property type="match status" value="1"/>
</dbReference>
<comment type="subcellular location">
    <subcellularLocation>
        <location evidence="1">Cell membrane</location>
        <topology evidence="1">Multi-pass membrane protein</topology>
    </subcellularLocation>
</comment>
<dbReference type="InterPro" id="IPR017850">
    <property type="entry name" value="Alkaline_phosphatase_core_sf"/>
</dbReference>
<dbReference type="EMBL" id="JBFRHK010000004">
    <property type="protein sequence ID" value="MEX3745325.1"/>
    <property type="molecule type" value="Genomic_DNA"/>
</dbReference>
<keyword evidence="3" id="KW-1003">Cell membrane</keyword>
<keyword evidence="5 7" id="KW-1133">Transmembrane helix</keyword>
<dbReference type="SUPFAM" id="SSF53649">
    <property type="entry name" value="Alkaline phosphatase-like"/>
    <property type="match status" value="1"/>
</dbReference>
<evidence type="ECO:0000256" key="1">
    <source>
        <dbReference type="ARBA" id="ARBA00004651"/>
    </source>
</evidence>
<evidence type="ECO:0000313" key="10">
    <source>
        <dbReference type="Proteomes" id="UP001558534"/>
    </source>
</evidence>
<evidence type="ECO:0000256" key="7">
    <source>
        <dbReference type="SAM" id="Phobius"/>
    </source>
</evidence>
<dbReference type="RefSeq" id="WP_368636212.1">
    <property type="nucleotide sequence ID" value="NZ_JBFRHK010000004.1"/>
</dbReference>
<evidence type="ECO:0000256" key="3">
    <source>
        <dbReference type="ARBA" id="ARBA00022475"/>
    </source>
</evidence>
<evidence type="ECO:0000259" key="8">
    <source>
        <dbReference type="Pfam" id="PF00884"/>
    </source>
</evidence>
<comment type="pathway">
    <text evidence="2">Cell wall biogenesis; lipoteichoic acid biosynthesis.</text>
</comment>
<sequence length="721" mass="83131">MIRSKRIIYIVGLLIGLLLSLLAYISNVKSNLRGEPLSILDYRLITEAITIADEFKFNLIVPIILIVIFSVIITIIFKNVKGKIDNLEAIVFSGISIVILITTFMLDIDDFSDFNIEIPADTSFNHEENGFVLASVIDVKFLLVPKPDNYSKESIAEIVDEMSEYSDKLAKNASTKFIEPNIIFVMSESFSDPSSLNVKANKEVIPNFINLTNEYTSGTITVPGIGGGTANTEFEVLTGFSKNNIPNYSTPYNPYNTYIYDNVDSLATEFSKNKYETLALHSYHSWFYRRNNVYKYLGFNQFKSLEFMEQKDYFGRFLDDKIINETIIDQVNKTPNKDFIFAVTMASHGPYDIEHEKNIIVEDKVDNRQELENYLNAIHLSDKYLGELISYFKDYDEPTVIVFFGDHIPPLGNEIYNSLGIEMGSEISKKAPFVIWSNYYKGLNKNTSIDASLLGALVLQEVGYRNNDFFNYLTQSLHENNSDNSDFKENIYNLQYDMLHGNRYFYSINEEFENKDYTLGTNFESIGINAKQFKESTALEITGVDFVPTLMLAMDNKFFPIQYSDSRKVYSYIPTSYLDKDVNIELVVKDSRDTVIKKSNKIKGSKAHIISKEEEFENWVSVNLNEEQYWEIFDIKEEFVIVRLKLDDHELNDERPYFIEKDGLILEDKNADSIEDSLYSDIYANGYMYISIPRDARLANVDIENIKNYFAQENYILNILK</sequence>
<reference evidence="9 10" key="1">
    <citation type="submission" date="2024-07" db="EMBL/GenBank/DDBJ databases">
        <title>Characterization of a bacterium isolated from hydrolysated instant sea cucumber by whole-genome sequencing and metabolomics.</title>
        <authorList>
            <person name="Luo X."/>
            <person name="Zhang Z."/>
            <person name="Zheng Z."/>
            <person name="Zhang W."/>
            <person name="Ming T."/>
            <person name="Jiao L."/>
            <person name="Su X."/>
            <person name="Kong F."/>
            <person name="Xu J."/>
        </authorList>
    </citation>
    <scope>NUCLEOTIDE SEQUENCE [LARGE SCALE GENOMIC DNA]</scope>
    <source>
        <strain evidence="9 10">XL-2024</strain>
    </source>
</reference>
<organism evidence="9 10">
    <name type="scientific">Lysinibacillus xylanilyticus</name>
    <dbReference type="NCBI Taxonomy" id="582475"/>
    <lineage>
        <taxon>Bacteria</taxon>
        <taxon>Bacillati</taxon>
        <taxon>Bacillota</taxon>
        <taxon>Bacilli</taxon>
        <taxon>Bacillales</taxon>
        <taxon>Bacillaceae</taxon>
        <taxon>Lysinibacillus</taxon>
    </lineage>
</organism>
<dbReference type="PANTHER" id="PTHR47371:SF3">
    <property type="entry name" value="PHOSPHOGLYCEROL TRANSFERASE I"/>
    <property type="match status" value="1"/>
</dbReference>
<evidence type="ECO:0000256" key="2">
    <source>
        <dbReference type="ARBA" id="ARBA00004936"/>
    </source>
</evidence>
<accession>A0ABV3VWR1</accession>
<keyword evidence="4 7" id="KW-0812">Transmembrane</keyword>
<dbReference type="InterPro" id="IPR050448">
    <property type="entry name" value="OpgB/LTA_synthase_biosynth"/>
</dbReference>
<dbReference type="Gene3D" id="3.40.720.10">
    <property type="entry name" value="Alkaline Phosphatase, subunit A"/>
    <property type="match status" value="1"/>
</dbReference>
<comment type="caution">
    <text evidence="9">The sequence shown here is derived from an EMBL/GenBank/DDBJ whole genome shotgun (WGS) entry which is preliminary data.</text>
</comment>
<proteinExistence type="predicted"/>
<evidence type="ECO:0000256" key="5">
    <source>
        <dbReference type="ARBA" id="ARBA00022989"/>
    </source>
</evidence>
<feature type="domain" description="Sulfatase N-terminal" evidence="8">
    <location>
        <begin position="180"/>
        <end position="439"/>
    </location>
</feature>
<feature type="transmembrane region" description="Helical" evidence="7">
    <location>
        <begin position="59"/>
        <end position="77"/>
    </location>
</feature>
<feature type="transmembrane region" description="Helical" evidence="7">
    <location>
        <begin position="89"/>
        <end position="106"/>
    </location>
</feature>
<protein>
    <submittedName>
        <fullName evidence="9">LTA synthase family protein</fullName>
    </submittedName>
</protein>
<dbReference type="PANTHER" id="PTHR47371">
    <property type="entry name" value="LIPOTEICHOIC ACID SYNTHASE"/>
    <property type="match status" value="1"/>
</dbReference>
<dbReference type="Proteomes" id="UP001558534">
    <property type="component" value="Unassembled WGS sequence"/>
</dbReference>
<evidence type="ECO:0000313" key="9">
    <source>
        <dbReference type="EMBL" id="MEX3745325.1"/>
    </source>
</evidence>
<keyword evidence="10" id="KW-1185">Reference proteome</keyword>
<keyword evidence="6 7" id="KW-0472">Membrane</keyword>
<feature type="transmembrane region" description="Helical" evidence="7">
    <location>
        <begin position="7"/>
        <end position="26"/>
    </location>
</feature>
<dbReference type="InterPro" id="IPR000917">
    <property type="entry name" value="Sulfatase_N"/>
</dbReference>
<evidence type="ECO:0000256" key="4">
    <source>
        <dbReference type="ARBA" id="ARBA00022692"/>
    </source>
</evidence>
<gene>
    <name evidence="9" type="ORF">AB1300_09265</name>
</gene>
<name>A0ABV3VWR1_9BACI</name>